<dbReference type="InterPro" id="IPR000524">
    <property type="entry name" value="Tscrpt_reg_HTH_GntR"/>
</dbReference>
<dbReference type="InterPro" id="IPR050679">
    <property type="entry name" value="Bact_HTH_transcr_reg"/>
</dbReference>
<feature type="domain" description="HTH gntR-type" evidence="4">
    <location>
        <begin position="28"/>
        <end position="96"/>
    </location>
</feature>
<dbReference type="PRINTS" id="PR00035">
    <property type="entry name" value="HTHGNTR"/>
</dbReference>
<dbReference type="PANTHER" id="PTHR44846:SF1">
    <property type="entry name" value="MANNOSYL-D-GLYCERATE TRANSPORT_METABOLISM SYSTEM REPRESSOR MNGR-RELATED"/>
    <property type="match status" value="1"/>
</dbReference>
<evidence type="ECO:0000256" key="2">
    <source>
        <dbReference type="ARBA" id="ARBA00023125"/>
    </source>
</evidence>
<gene>
    <name evidence="5" type="ORF">ACFPJ4_10080</name>
</gene>
<keyword evidence="3" id="KW-0804">Transcription</keyword>
<dbReference type="Gene3D" id="3.40.1410.10">
    <property type="entry name" value="Chorismate lyase-like"/>
    <property type="match status" value="1"/>
</dbReference>
<evidence type="ECO:0000313" key="6">
    <source>
        <dbReference type="Proteomes" id="UP001596039"/>
    </source>
</evidence>
<evidence type="ECO:0000256" key="3">
    <source>
        <dbReference type="ARBA" id="ARBA00023163"/>
    </source>
</evidence>
<organism evidence="5 6">
    <name type="scientific">Lysinimonas soli</name>
    <dbReference type="NCBI Taxonomy" id="1074233"/>
    <lineage>
        <taxon>Bacteria</taxon>
        <taxon>Bacillati</taxon>
        <taxon>Actinomycetota</taxon>
        <taxon>Actinomycetes</taxon>
        <taxon>Micrococcales</taxon>
        <taxon>Microbacteriaceae</taxon>
        <taxon>Lysinimonas</taxon>
    </lineage>
</organism>
<dbReference type="SMART" id="SM00866">
    <property type="entry name" value="UTRA"/>
    <property type="match status" value="1"/>
</dbReference>
<dbReference type="InterPro" id="IPR036390">
    <property type="entry name" value="WH_DNA-bd_sf"/>
</dbReference>
<dbReference type="InterPro" id="IPR036388">
    <property type="entry name" value="WH-like_DNA-bd_sf"/>
</dbReference>
<dbReference type="Pfam" id="PF07702">
    <property type="entry name" value="UTRA"/>
    <property type="match status" value="1"/>
</dbReference>
<dbReference type="PANTHER" id="PTHR44846">
    <property type="entry name" value="MANNOSYL-D-GLYCERATE TRANSPORT/METABOLISM SYSTEM REPRESSOR MNGR-RELATED"/>
    <property type="match status" value="1"/>
</dbReference>
<proteinExistence type="predicted"/>
<evidence type="ECO:0000259" key="4">
    <source>
        <dbReference type="PROSITE" id="PS50949"/>
    </source>
</evidence>
<keyword evidence="6" id="KW-1185">Reference proteome</keyword>
<dbReference type="EMBL" id="JBHSMG010000002">
    <property type="protein sequence ID" value="MFC5502587.1"/>
    <property type="molecule type" value="Genomic_DNA"/>
</dbReference>
<dbReference type="RefSeq" id="WP_386740277.1">
    <property type="nucleotide sequence ID" value="NZ_JBHSMG010000002.1"/>
</dbReference>
<dbReference type="SUPFAM" id="SSF46785">
    <property type="entry name" value="Winged helix' DNA-binding domain"/>
    <property type="match status" value="1"/>
</dbReference>
<dbReference type="Pfam" id="PF00392">
    <property type="entry name" value="GntR"/>
    <property type="match status" value="1"/>
</dbReference>
<dbReference type="SUPFAM" id="SSF64288">
    <property type="entry name" value="Chorismate lyase-like"/>
    <property type="match status" value="1"/>
</dbReference>
<accession>A0ABW0NR72</accession>
<dbReference type="InterPro" id="IPR028978">
    <property type="entry name" value="Chorismate_lyase_/UTRA_dom_sf"/>
</dbReference>
<protein>
    <submittedName>
        <fullName evidence="5">GntR family transcriptional regulator</fullName>
    </submittedName>
</protein>
<sequence length="266" mass="28642">MSDSRVFELIDSARSAADPADAGRPPGGVRYPEIAADLRRRMLEGEFAAGSRLPGETTLAAEYGVTRAIVRRALAQLARQSLVVSRPRGGWIVQGRHQTQGFDRMQSFAQWAEGGGRIPGGLVVARERHPADARQAQLLRVRLGEPLLGLTRVRSLDGVRVMVERSTWAPWVTPVIEQLADDVVSTTVALGEAGIRVTAGVHRIEAVVASTEDAELLAVRRASALLQVGRITTTREGRIVELGVDRYRAGAIAFEINAGEGQRAAG</sequence>
<evidence type="ECO:0000313" key="5">
    <source>
        <dbReference type="EMBL" id="MFC5502587.1"/>
    </source>
</evidence>
<keyword evidence="2" id="KW-0238">DNA-binding</keyword>
<reference evidence="6" key="1">
    <citation type="journal article" date="2019" name="Int. J. Syst. Evol. Microbiol.">
        <title>The Global Catalogue of Microorganisms (GCM) 10K type strain sequencing project: providing services to taxonomists for standard genome sequencing and annotation.</title>
        <authorList>
            <consortium name="The Broad Institute Genomics Platform"/>
            <consortium name="The Broad Institute Genome Sequencing Center for Infectious Disease"/>
            <person name="Wu L."/>
            <person name="Ma J."/>
        </authorList>
    </citation>
    <scope>NUCLEOTIDE SEQUENCE [LARGE SCALE GENOMIC DNA]</scope>
    <source>
        <strain evidence="6">CGMCC 4.6997</strain>
    </source>
</reference>
<comment type="caution">
    <text evidence="5">The sequence shown here is derived from an EMBL/GenBank/DDBJ whole genome shotgun (WGS) entry which is preliminary data.</text>
</comment>
<dbReference type="CDD" id="cd07377">
    <property type="entry name" value="WHTH_GntR"/>
    <property type="match status" value="1"/>
</dbReference>
<keyword evidence="1" id="KW-0805">Transcription regulation</keyword>
<evidence type="ECO:0000256" key="1">
    <source>
        <dbReference type="ARBA" id="ARBA00023015"/>
    </source>
</evidence>
<dbReference type="Proteomes" id="UP001596039">
    <property type="component" value="Unassembled WGS sequence"/>
</dbReference>
<name>A0ABW0NR72_9MICO</name>
<dbReference type="PROSITE" id="PS50949">
    <property type="entry name" value="HTH_GNTR"/>
    <property type="match status" value="1"/>
</dbReference>
<dbReference type="Gene3D" id="1.10.10.10">
    <property type="entry name" value="Winged helix-like DNA-binding domain superfamily/Winged helix DNA-binding domain"/>
    <property type="match status" value="1"/>
</dbReference>
<dbReference type="InterPro" id="IPR011663">
    <property type="entry name" value="UTRA"/>
</dbReference>
<dbReference type="SMART" id="SM00345">
    <property type="entry name" value="HTH_GNTR"/>
    <property type="match status" value="1"/>
</dbReference>